<dbReference type="SUPFAM" id="SSF48576">
    <property type="entry name" value="Terpenoid synthases"/>
    <property type="match status" value="1"/>
</dbReference>
<organism evidence="2 3">
    <name type="scientific">Orrella marina</name>
    <dbReference type="NCBI Taxonomy" id="2163011"/>
    <lineage>
        <taxon>Bacteria</taxon>
        <taxon>Pseudomonadati</taxon>
        <taxon>Pseudomonadota</taxon>
        <taxon>Betaproteobacteria</taxon>
        <taxon>Burkholderiales</taxon>
        <taxon>Alcaligenaceae</taxon>
        <taxon>Orrella</taxon>
    </lineage>
</organism>
<accession>A0A2R4XFZ8</accession>
<gene>
    <name evidence="2" type="primary">hpnD</name>
    <name evidence="2" type="ORF">DBV39_01540</name>
</gene>
<dbReference type="EMBL" id="CP028901">
    <property type="protein sequence ID" value="AWB32613.1"/>
    <property type="molecule type" value="Genomic_DNA"/>
</dbReference>
<keyword evidence="3" id="KW-1185">Reference proteome</keyword>
<sequence>MTPQAYCQEKAASSGSSFYYSFLFLPTERRKAITALYAFCREVDDVVDDCTDPSVARSKLAWWATELDSLYKGTPTHPVTRALQPHLESCQITRDRLLAVIEGMQMDLDQTRYLDWPGLRKYCWHAAGVVGELSAGVFGYMDDRTLEYATNLGLAFQMTNIIRDVGDDARRGRIYLPVEDLQRFGVKAADILNARHSEEFEALMAFQAQRARELYVRAINSLPDVDRRAQRPGLMMAAIYYTLLDEIENEKWQVLEQRISLTPIRKLWLAWRNWVGGARPVIAHIRRSERHHSHSSDAADNSCGPQ</sequence>
<dbReference type="KEGG" id="boz:DBV39_01540"/>
<proteinExistence type="predicted"/>
<dbReference type="Gene3D" id="1.10.600.10">
    <property type="entry name" value="Farnesyl Diphosphate Synthase"/>
    <property type="match status" value="1"/>
</dbReference>
<dbReference type="InterPro" id="IPR044843">
    <property type="entry name" value="Trans_IPPS_bact-type"/>
</dbReference>
<dbReference type="InterPro" id="IPR002060">
    <property type="entry name" value="Squ/phyt_synthse"/>
</dbReference>
<reference evidence="2 3" key="1">
    <citation type="submission" date="2018-04" db="EMBL/GenBank/DDBJ databases">
        <title>Bordetella sp. HZ20 isolated from seawater.</title>
        <authorList>
            <person name="Sun C."/>
        </authorList>
    </citation>
    <scope>NUCLEOTIDE SEQUENCE [LARGE SCALE GENOMIC DNA]</scope>
    <source>
        <strain evidence="2 3">HZ20</strain>
    </source>
</reference>
<protein>
    <submittedName>
        <fullName evidence="2">Squalene synthase HpnD</fullName>
    </submittedName>
</protein>
<dbReference type="Pfam" id="PF00494">
    <property type="entry name" value="SQS_PSY"/>
    <property type="match status" value="1"/>
</dbReference>
<dbReference type="GO" id="GO:0051996">
    <property type="term" value="F:squalene synthase [NAD(P)H] activity"/>
    <property type="evidence" value="ECO:0007669"/>
    <property type="project" value="InterPro"/>
</dbReference>
<dbReference type="GO" id="GO:0004311">
    <property type="term" value="F:geranylgeranyl diphosphate synthase activity"/>
    <property type="evidence" value="ECO:0007669"/>
    <property type="project" value="InterPro"/>
</dbReference>
<evidence type="ECO:0000313" key="3">
    <source>
        <dbReference type="Proteomes" id="UP000244571"/>
    </source>
</evidence>
<dbReference type="Proteomes" id="UP000244571">
    <property type="component" value="Chromosome"/>
</dbReference>
<dbReference type="PROSITE" id="PS01045">
    <property type="entry name" value="SQUALEN_PHYTOEN_SYN_2"/>
    <property type="match status" value="1"/>
</dbReference>
<dbReference type="InterPro" id="IPR017828">
    <property type="entry name" value="SQ_synth_HpnD-like"/>
</dbReference>
<dbReference type="OrthoDB" id="9807580at2"/>
<evidence type="ECO:0000256" key="1">
    <source>
        <dbReference type="ARBA" id="ARBA00022679"/>
    </source>
</evidence>
<dbReference type="InterPro" id="IPR033904">
    <property type="entry name" value="Trans_IPPS_HH"/>
</dbReference>
<dbReference type="InterPro" id="IPR008949">
    <property type="entry name" value="Isoprenoid_synthase_dom_sf"/>
</dbReference>
<dbReference type="NCBIfam" id="TIGR03465">
    <property type="entry name" value="HpnD"/>
    <property type="match status" value="1"/>
</dbReference>
<dbReference type="GO" id="GO:0016117">
    <property type="term" value="P:carotenoid biosynthetic process"/>
    <property type="evidence" value="ECO:0007669"/>
    <property type="project" value="InterPro"/>
</dbReference>
<dbReference type="RefSeq" id="WP_108620054.1">
    <property type="nucleotide sequence ID" value="NZ_CP028901.1"/>
</dbReference>
<dbReference type="SFLD" id="SFLDG01212">
    <property type="entry name" value="Phytoene_synthase_like"/>
    <property type="match status" value="1"/>
</dbReference>
<dbReference type="SFLD" id="SFLDG01018">
    <property type="entry name" value="Squalene/Phytoene_Synthase_Lik"/>
    <property type="match status" value="1"/>
</dbReference>
<evidence type="ECO:0000313" key="2">
    <source>
        <dbReference type="EMBL" id="AWB32613.1"/>
    </source>
</evidence>
<dbReference type="CDD" id="cd00683">
    <property type="entry name" value="Trans_IPPS_HH"/>
    <property type="match status" value="1"/>
</dbReference>
<keyword evidence="1" id="KW-0808">Transferase</keyword>
<dbReference type="PANTHER" id="PTHR31480">
    <property type="entry name" value="BIFUNCTIONAL LYCOPENE CYCLASE/PHYTOENE SYNTHASE"/>
    <property type="match status" value="1"/>
</dbReference>
<dbReference type="SFLD" id="SFLDS00005">
    <property type="entry name" value="Isoprenoid_Synthase_Type_I"/>
    <property type="match status" value="1"/>
</dbReference>
<dbReference type="AlphaFoldDB" id="A0A2R4XFZ8"/>
<name>A0A2R4XFZ8_9BURK</name>
<dbReference type="InterPro" id="IPR019845">
    <property type="entry name" value="Squalene/phytoene_synthase_CS"/>
</dbReference>